<evidence type="ECO:0000313" key="4">
    <source>
        <dbReference type="Proteomes" id="UP000199306"/>
    </source>
</evidence>
<dbReference type="Gene3D" id="1.25.40.10">
    <property type="entry name" value="Tetratricopeptide repeat domain"/>
    <property type="match status" value="2"/>
</dbReference>
<dbReference type="AlphaFoldDB" id="A0A1I5SFM5"/>
<keyword evidence="1" id="KW-0802">TPR repeat</keyword>
<feature type="repeat" description="TPR" evidence="1">
    <location>
        <begin position="134"/>
        <end position="167"/>
    </location>
</feature>
<reference evidence="3 4" key="1">
    <citation type="submission" date="2016-10" db="EMBL/GenBank/DDBJ databases">
        <authorList>
            <person name="de Groot N.N."/>
        </authorList>
    </citation>
    <scope>NUCLEOTIDE SEQUENCE [LARGE SCALE GENOMIC DNA]</scope>
    <source>
        <strain evidence="4">E92,LMG 26720,CCM 7988</strain>
    </source>
</reference>
<name>A0A1I5SFM5_9BACT</name>
<organism evidence="3 4">
    <name type="scientific">Pseudarcicella hirudinis</name>
    <dbReference type="NCBI Taxonomy" id="1079859"/>
    <lineage>
        <taxon>Bacteria</taxon>
        <taxon>Pseudomonadati</taxon>
        <taxon>Bacteroidota</taxon>
        <taxon>Cytophagia</taxon>
        <taxon>Cytophagales</taxon>
        <taxon>Flectobacillaceae</taxon>
        <taxon>Pseudarcicella</taxon>
    </lineage>
</organism>
<keyword evidence="2" id="KW-0472">Membrane</keyword>
<feature type="transmembrane region" description="Helical" evidence="2">
    <location>
        <begin position="21"/>
        <end position="45"/>
    </location>
</feature>
<dbReference type="Proteomes" id="UP000199306">
    <property type="component" value="Unassembled WGS sequence"/>
</dbReference>
<keyword evidence="2" id="KW-0812">Transmembrane</keyword>
<dbReference type="InterPro" id="IPR019734">
    <property type="entry name" value="TPR_rpt"/>
</dbReference>
<evidence type="ECO:0000313" key="3">
    <source>
        <dbReference type="EMBL" id="SFP69564.1"/>
    </source>
</evidence>
<protein>
    <submittedName>
        <fullName evidence="3">Uncharacterized protein</fullName>
    </submittedName>
</protein>
<evidence type="ECO:0000256" key="1">
    <source>
        <dbReference type="PROSITE-ProRule" id="PRU00339"/>
    </source>
</evidence>
<dbReference type="EMBL" id="FOXH01000005">
    <property type="protein sequence ID" value="SFP69564.1"/>
    <property type="molecule type" value="Genomic_DNA"/>
</dbReference>
<dbReference type="SMART" id="SM00028">
    <property type="entry name" value="TPR"/>
    <property type="match status" value="3"/>
</dbReference>
<keyword evidence="2" id="KW-1133">Transmembrane helix</keyword>
<dbReference type="OrthoDB" id="739506at2"/>
<accession>A0A1I5SFM5</accession>
<dbReference type="PROSITE" id="PS50005">
    <property type="entry name" value="TPR"/>
    <property type="match status" value="1"/>
</dbReference>
<dbReference type="InterPro" id="IPR011990">
    <property type="entry name" value="TPR-like_helical_dom_sf"/>
</dbReference>
<proteinExistence type="predicted"/>
<dbReference type="RefSeq" id="WP_143095198.1">
    <property type="nucleotide sequence ID" value="NZ_FOXH01000005.1"/>
</dbReference>
<evidence type="ECO:0000256" key="2">
    <source>
        <dbReference type="SAM" id="Phobius"/>
    </source>
</evidence>
<keyword evidence="4" id="KW-1185">Reference proteome</keyword>
<gene>
    <name evidence="3" type="ORF">SAMN04515674_1057</name>
</gene>
<dbReference type="SUPFAM" id="SSF48452">
    <property type="entry name" value="TPR-like"/>
    <property type="match status" value="1"/>
</dbReference>
<dbReference type="STRING" id="1079859.SAMN04515674_1057"/>
<sequence>MKELLPLPDELVVKFLKYYNLLALLNIIMKIRICTLIAFLLFLVLQTRQTFAQTPKKTAVKTLAAQTDYLSLGKKQFQHKEFAKALNSLQTFLKKDSVNKDGILYSALSAQNLANKKLAHSYFEKYFNLNGRNPLAYTNLAKLYQDEKDEEKAFSAIESGLIANPNDQDLLDTKTMLRVHFNRIDNNIADLEEGLRVQPDNKDLILRAGLLYENSGKSPLALPNYLNGLKTAPNDYDLNFMAGLYKFNEGVSIKRTADVMDINTYERSGKEIETKAFAKFKEALPFFEKAYAVRADETLRQNLAYLYRILEMKDKLAKVSK</sequence>